<evidence type="ECO:0000259" key="2">
    <source>
        <dbReference type="SMART" id="SM01372"/>
    </source>
</evidence>
<dbReference type="InterPro" id="IPR036390">
    <property type="entry name" value="WH_DNA-bd_sf"/>
</dbReference>
<keyword evidence="4" id="KW-1185">Reference proteome</keyword>
<dbReference type="Pfam" id="PF02319">
    <property type="entry name" value="WHD_E2F_TDP"/>
    <property type="match status" value="1"/>
</dbReference>
<feature type="domain" description="E2F/DP family winged-helix DNA-binding" evidence="2">
    <location>
        <begin position="19"/>
        <end position="84"/>
    </location>
</feature>
<dbReference type="FunFam" id="1.10.10.10:FF:000517">
    <property type="entry name" value="Uncharacterized protein"/>
    <property type="match status" value="1"/>
</dbReference>
<dbReference type="KEGG" id="tva:4765900"/>
<dbReference type="SMR" id="A2EH36"/>
<dbReference type="AlphaFoldDB" id="A2EH36"/>
<keyword evidence="1" id="KW-0804">Transcription</keyword>
<evidence type="ECO:0000313" key="4">
    <source>
        <dbReference type="Proteomes" id="UP000001542"/>
    </source>
</evidence>
<dbReference type="InterPro" id="IPR003316">
    <property type="entry name" value="E2F_WHTH_DNA-bd_dom"/>
</dbReference>
<evidence type="ECO:0000313" key="3">
    <source>
        <dbReference type="EMBL" id="EAY08004.1"/>
    </source>
</evidence>
<keyword evidence="1" id="KW-0238">DNA-binding</keyword>
<keyword evidence="1" id="KW-0539">Nucleus</keyword>
<dbReference type="RefSeq" id="XP_001320227.1">
    <property type="nucleotide sequence ID" value="XM_001320192.1"/>
</dbReference>
<sequence length="251" mass="29072">MSTSSAPAQIHFKQRMKANKISTLSDSIQELRKALDKEKGVQNSITKLSTRFNIKRRRLYDVVNVLISTGCCEKGEFDCIIWMGENQIYQKFADLYRVRQIGNSTMTIDELFPIEICVGVPNLTINFILVYFALQTQCLDLRIIAALFSRGTQRMKTTLSKLYQISYILCSIGVTKRSTQVCEVVLEDYLYQYVLNSNNTNPDSKEDPLSIFNLLNIPQHDDLHEAILNRRKMFNQYFIDNAYKADFIQQF</sequence>
<comment type="subcellular location">
    <subcellularLocation>
        <location evidence="1">Nucleus</location>
    </subcellularLocation>
</comment>
<dbReference type="EMBL" id="DS113387">
    <property type="protein sequence ID" value="EAY08004.1"/>
    <property type="molecule type" value="Genomic_DNA"/>
</dbReference>
<name>A2EH36_TRIV3</name>
<accession>A2EH36</accession>
<protein>
    <recommendedName>
        <fullName evidence="2">E2F/DP family winged-helix DNA-binding domain-containing protein</fullName>
    </recommendedName>
</protein>
<keyword evidence="1" id="KW-0805">Transcription regulation</keyword>
<dbReference type="Gene3D" id="1.10.10.10">
    <property type="entry name" value="Winged helix-like DNA-binding domain superfamily/Winged helix DNA-binding domain"/>
    <property type="match status" value="1"/>
</dbReference>
<dbReference type="GO" id="GO:0006357">
    <property type="term" value="P:regulation of transcription by RNA polymerase II"/>
    <property type="evidence" value="ECO:0000318"/>
    <property type="project" value="GO_Central"/>
</dbReference>
<dbReference type="GO" id="GO:0090575">
    <property type="term" value="C:RNA polymerase II transcription regulator complex"/>
    <property type="evidence" value="ECO:0000318"/>
    <property type="project" value="GO_Central"/>
</dbReference>
<comment type="similarity">
    <text evidence="1">Belongs to the E2F/DP family.</text>
</comment>
<dbReference type="GO" id="GO:0000978">
    <property type="term" value="F:RNA polymerase II cis-regulatory region sequence-specific DNA binding"/>
    <property type="evidence" value="ECO:0000318"/>
    <property type="project" value="GO_Central"/>
</dbReference>
<dbReference type="InterPro" id="IPR036388">
    <property type="entry name" value="WH-like_DNA-bd_sf"/>
</dbReference>
<reference evidence="3" key="2">
    <citation type="journal article" date="2007" name="Science">
        <title>Draft genome sequence of the sexually transmitted pathogen Trichomonas vaginalis.</title>
        <authorList>
            <person name="Carlton J.M."/>
            <person name="Hirt R.P."/>
            <person name="Silva J.C."/>
            <person name="Delcher A.L."/>
            <person name="Schatz M."/>
            <person name="Zhao Q."/>
            <person name="Wortman J.R."/>
            <person name="Bidwell S.L."/>
            <person name="Alsmark U.C.M."/>
            <person name="Besteiro S."/>
            <person name="Sicheritz-Ponten T."/>
            <person name="Noel C.J."/>
            <person name="Dacks J.B."/>
            <person name="Foster P.G."/>
            <person name="Simillion C."/>
            <person name="Van de Peer Y."/>
            <person name="Miranda-Saavedra D."/>
            <person name="Barton G.J."/>
            <person name="Westrop G.D."/>
            <person name="Mueller S."/>
            <person name="Dessi D."/>
            <person name="Fiori P.L."/>
            <person name="Ren Q."/>
            <person name="Paulsen I."/>
            <person name="Zhang H."/>
            <person name="Bastida-Corcuera F.D."/>
            <person name="Simoes-Barbosa A."/>
            <person name="Brown M.T."/>
            <person name="Hayes R.D."/>
            <person name="Mukherjee M."/>
            <person name="Okumura C.Y."/>
            <person name="Schneider R."/>
            <person name="Smith A.J."/>
            <person name="Vanacova S."/>
            <person name="Villalvazo M."/>
            <person name="Haas B.J."/>
            <person name="Pertea M."/>
            <person name="Feldblyum T.V."/>
            <person name="Utterback T.R."/>
            <person name="Shu C.L."/>
            <person name="Osoegawa K."/>
            <person name="de Jong P.J."/>
            <person name="Hrdy I."/>
            <person name="Horvathova L."/>
            <person name="Zubacova Z."/>
            <person name="Dolezal P."/>
            <person name="Malik S.B."/>
            <person name="Logsdon J.M. Jr."/>
            <person name="Henze K."/>
            <person name="Gupta A."/>
            <person name="Wang C.C."/>
            <person name="Dunne R.L."/>
            <person name="Upcroft J.A."/>
            <person name="Upcroft P."/>
            <person name="White O."/>
            <person name="Salzberg S.L."/>
            <person name="Tang P."/>
            <person name="Chiu C.-H."/>
            <person name="Lee Y.-S."/>
            <person name="Embley T.M."/>
            <person name="Coombs G.H."/>
            <person name="Mottram J.C."/>
            <person name="Tachezy J."/>
            <person name="Fraser-Liggett C.M."/>
            <person name="Johnson P.J."/>
        </authorList>
    </citation>
    <scope>NUCLEOTIDE SEQUENCE [LARGE SCALE GENOMIC DNA]</scope>
    <source>
        <strain evidence="3">G3</strain>
    </source>
</reference>
<dbReference type="VEuPathDB" id="TrichDB:TVAGG3_0439910"/>
<reference evidence="3" key="1">
    <citation type="submission" date="2006-10" db="EMBL/GenBank/DDBJ databases">
        <authorList>
            <person name="Amadeo P."/>
            <person name="Zhao Q."/>
            <person name="Wortman J."/>
            <person name="Fraser-Liggett C."/>
            <person name="Carlton J."/>
        </authorList>
    </citation>
    <scope>NUCLEOTIDE SEQUENCE</scope>
    <source>
        <strain evidence="3">G3</strain>
    </source>
</reference>
<proteinExistence type="inferred from homology"/>
<dbReference type="SUPFAM" id="SSF46785">
    <property type="entry name" value="Winged helix' DNA-binding domain"/>
    <property type="match status" value="1"/>
</dbReference>
<dbReference type="InParanoid" id="A2EH36"/>
<gene>
    <name evidence="3" type="ORF">TVAG_115630</name>
</gene>
<dbReference type="OrthoDB" id="5318at2759"/>
<dbReference type="Proteomes" id="UP000001542">
    <property type="component" value="Unassembled WGS sequence"/>
</dbReference>
<dbReference type="VEuPathDB" id="TrichDB:TVAG_115630"/>
<dbReference type="GO" id="GO:0000981">
    <property type="term" value="F:DNA-binding transcription factor activity, RNA polymerase II-specific"/>
    <property type="evidence" value="ECO:0000318"/>
    <property type="project" value="GO_Central"/>
</dbReference>
<dbReference type="SMART" id="SM01372">
    <property type="entry name" value="E2F_TDP"/>
    <property type="match status" value="1"/>
</dbReference>
<evidence type="ECO:0000256" key="1">
    <source>
        <dbReference type="RuleBase" id="RU003796"/>
    </source>
</evidence>
<organism evidence="3 4">
    <name type="scientific">Trichomonas vaginalis (strain ATCC PRA-98 / G3)</name>
    <dbReference type="NCBI Taxonomy" id="412133"/>
    <lineage>
        <taxon>Eukaryota</taxon>
        <taxon>Metamonada</taxon>
        <taxon>Parabasalia</taxon>
        <taxon>Trichomonadida</taxon>
        <taxon>Trichomonadidae</taxon>
        <taxon>Trichomonas</taxon>
    </lineage>
</organism>